<keyword evidence="7 8" id="KW-0472">Membrane</keyword>
<dbReference type="FunFam" id="3.40.50.300:FF:000218">
    <property type="entry name" value="Multidrug ABC transporter ATP-binding protein"/>
    <property type="match status" value="1"/>
</dbReference>
<evidence type="ECO:0000256" key="8">
    <source>
        <dbReference type="SAM" id="Phobius"/>
    </source>
</evidence>
<dbReference type="InterPro" id="IPR017871">
    <property type="entry name" value="ABC_transporter-like_CS"/>
</dbReference>
<evidence type="ECO:0000256" key="3">
    <source>
        <dbReference type="ARBA" id="ARBA00022692"/>
    </source>
</evidence>
<evidence type="ECO:0000256" key="6">
    <source>
        <dbReference type="ARBA" id="ARBA00022989"/>
    </source>
</evidence>
<dbReference type="SMART" id="SM00382">
    <property type="entry name" value="AAA"/>
    <property type="match status" value="1"/>
</dbReference>
<dbReference type="PROSITE" id="PS00211">
    <property type="entry name" value="ABC_TRANSPORTER_1"/>
    <property type="match status" value="1"/>
</dbReference>
<sequence length="738" mass="82808">MVLFRVSVSFIYAAIRGAWKAEEKGIAPKHDREEESIMASVLATSRISHPVKDISEQGKLIDRMVILTSKQLELLDAEGNVLWIIGRRELDKARILDTGSGAYLEISDLRGESRRIAFSPLSGMRGLYRCQRSITDWVNEDLKGPAQRGAPIESRSSADEKWDEEKTKPLTLRQRIRIISRLAHYALPYRNQILLSAGVLLLTVALEMAPPYLFKEIIDGGVLPSSNSKFAGLIGLLLTVYILQALLAVVRTSISIRIGSQVMSHIRKDMFDKLISLSVRFYERRKTVHFIGRVQNDANGIQGLLTKGITSILVQLLMACSILVILFILDWQISLLIVSAIAISCTLLWRVFPVMRSLMNRKWNADYWLQQYISETLHGIRVVKAFHRDEKEKELFREYNETSVRRMMDQQRYTLWLKPGISLAISTSVAMVWFFGGRQVMNGAMSFGTVIAFTAYLSMFLEQLQGNFRITKAFNASLMSADRILELLHTEAEVSESKHPIAMPVMRGEIVVKSLAFGYEKGINVLKDVNLHIRAGEKIGIVGRSGAGKTTLIHLLCRFYDPDAGSIEIDGVDLRQLAISDLRRHVGIVFQETYLFDGTIADNIAFGCPEASPEQIIAAARQANAHGFISRLPYGYDTNVGERGEHLSGGEKQRISIARTLLQNPSVLILDEATSSVDIETEREIQEALEQLCKGRTTIAIAHRLHTLSNTDRIVQLDKGRIIDSTKSGYEYVGEGVR</sequence>
<gene>
    <name evidence="11" type="ORF">E2980_10245</name>
</gene>
<dbReference type="GO" id="GO:0005886">
    <property type="term" value="C:plasma membrane"/>
    <property type="evidence" value="ECO:0007669"/>
    <property type="project" value="UniProtKB-SubCell"/>
</dbReference>
<keyword evidence="4" id="KW-0547">Nucleotide-binding</keyword>
<dbReference type="InterPro" id="IPR003439">
    <property type="entry name" value="ABC_transporter-like_ATP-bd"/>
</dbReference>
<evidence type="ECO:0000256" key="7">
    <source>
        <dbReference type="ARBA" id="ARBA00023136"/>
    </source>
</evidence>
<dbReference type="PANTHER" id="PTHR43394:SF1">
    <property type="entry name" value="ATP-BINDING CASSETTE SUB-FAMILY B MEMBER 10, MITOCHONDRIAL"/>
    <property type="match status" value="1"/>
</dbReference>
<evidence type="ECO:0000313" key="12">
    <source>
        <dbReference type="Proteomes" id="UP000297900"/>
    </source>
</evidence>
<dbReference type="Gene3D" id="3.40.50.300">
    <property type="entry name" value="P-loop containing nucleotide triphosphate hydrolases"/>
    <property type="match status" value="1"/>
</dbReference>
<evidence type="ECO:0000256" key="2">
    <source>
        <dbReference type="ARBA" id="ARBA00005417"/>
    </source>
</evidence>
<dbReference type="SUPFAM" id="SSF90123">
    <property type="entry name" value="ABC transporter transmembrane region"/>
    <property type="match status" value="1"/>
</dbReference>
<dbReference type="GO" id="GO:0015421">
    <property type="term" value="F:ABC-type oligopeptide transporter activity"/>
    <property type="evidence" value="ECO:0007669"/>
    <property type="project" value="TreeGrafter"/>
</dbReference>
<evidence type="ECO:0000313" key="11">
    <source>
        <dbReference type="EMBL" id="TFE27267.1"/>
    </source>
</evidence>
<dbReference type="SUPFAM" id="SSF52540">
    <property type="entry name" value="P-loop containing nucleoside triphosphate hydrolases"/>
    <property type="match status" value="1"/>
</dbReference>
<name>A0A4Y8M0H2_9BACL</name>
<dbReference type="EMBL" id="SOMN01000010">
    <property type="protein sequence ID" value="TFE27267.1"/>
    <property type="molecule type" value="Genomic_DNA"/>
</dbReference>
<dbReference type="Pfam" id="PF00005">
    <property type="entry name" value="ABC_tran"/>
    <property type="match status" value="1"/>
</dbReference>
<accession>A0A4Y8M0H2</accession>
<feature type="transmembrane region" description="Helical" evidence="8">
    <location>
        <begin position="193"/>
        <end position="210"/>
    </location>
</feature>
<dbReference type="InterPro" id="IPR036640">
    <property type="entry name" value="ABC1_TM_sf"/>
</dbReference>
<comment type="caution">
    <text evidence="11">The sequence shown here is derived from an EMBL/GenBank/DDBJ whole genome shotgun (WGS) entry which is preliminary data.</text>
</comment>
<evidence type="ECO:0000256" key="5">
    <source>
        <dbReference type="ARBA" id="ARBA00022840"/>
    </source>
</evidence>
<reference evidence="11 12" key="1">
    <citation type="submission" date="2019-03" db="EMBL/GenBank/DDBJ databases">
        <title>Cohnella endophytica sp. nov., a novel endophytic bacterium isolated from bark of Sonneratia apetala.</title>
        <authorList>
            <person name="Tuo L."/>
        </authorList>
    </citation>
    <scope>NUCLEOTIDE SEQUENCE [LARGE SCALE GENOMIC DNA]</scope>
    <source>
        <strain evidence="11 12">CCTCC AB 208254</strain>
    </source>
</reference>
<dbReference type="Proteomes" id="UP000297900">
    <property type="component" value="Unassembled WGS sequence"/>
</dbReference>
<dbReference type="Pfam" id="PF00664">
    <property type="entry name" value="ABC_membrane"/>
    <property type="match status" value="1"/>
</dbReference>
<dbReference type="PANTHER" id="PTHR43394">
    <property type="entry name" value="ATP-DEPENDENT PERMEASE MDL1, MITOCHONDRIAL"/>
    <property type="match status" value="1"/>
</dbReference>
<organism evidence="11 12">
    <name type="scientific">Cohnella luojiensis</name>
    <dbReference type="NCBI Taxonomy" id="652876"/>
    <lineage>
        <taxon>Bacteria</taxon>
        <taxon>Bacillati</taxon>
        <taxon>Bacillota</taxon>
        <taxon>Bacilli</taxon>
        <taxon>Bacillales</taxon>
        <taxon>Paenibacillaceae</taxon>
        <taxon>Cohnella</taxon>
    </lineage>
</organism>
<dbReference type="OrthoDB" id="9762778at2"/>
<evidence type="ECO:0000259" key="10">
    <source>
        <dbReference type="PROSITE" id="PS50929"/>
    </source>
</evidence>
<dbReference type="GO" id="GO:0016887">
    <property type="term" value="F:ATP hydrolysis activity"/>
    <property type="evidence" value="ECO:0007669"/>
    <property type="project" value="InterPro"/>
</dbReference>
<protein>
    <submittedName>
        <fullName evidence="11">ABC transporter ATP-binding protein</fullName>
    </submittedName>
</protein>
<keyword evidence="6 8" id="KW-1133">Transmembrane helix</keyword>
<dbReference type="PROSITE" id="PS50929">
    <property type="entry name" value="ABC_TM1F"/>
    <property type="match status" value="1"/>
</dbReference>
<feature type="transmembrane region" description="Helical" evidence="8">
    <location>
        <begin position="309"/>
        <end position="329"/>
    </location>
</feature>
<dbReference type="InterPro" id="IPR039421">
    <property type="entry name" value="Type_1_exporter"/>
</dbReference>
<proteinExistence type="inferred from homology"/>
<feature type="domain" description="ABC transmembrane type-1" evidence="10">
    <location>
        <begin position="194"/>
        <end position="465"/>
    </location>
</feature>
<comment type="subcellular location">
    <subcellularLocation>
        <location evidence="1">Cell membrane</location>
        <topology evidence="1">Multi-pass membrane protein</topology>
    </subcellularLocation>
</comment>
<dbReference type="InterPro" id="IPR027417">
    <property type="entry name" value="P-loop_NTPase"/>
</dbReference>
<evidence type="ECO:0000256" key="4">
    <source>
        <dbReference type="ARBA" id="ARBA00022741"/>
    </source>
</evidence>
<dbReference type="AlphaFoldDB" id="A0A4Y8M0H2"/>
<feature type="transmembrane region" description="Helical" evidence="8">
    <location>
        <begin position="335"/>
        <end position="352"/>
    </location>
</feature>
<dbReference type="Gene3D" id="1.20.1560.10">
    <property type="entry name" value="ABC transporter type 1, transmembrane domain"/>
    <property type="match status" value="1"/>
</dbReference>
<dbReference type="GO" id="GO:0005524">
    <property type="term" value="F:ATP binding"/>
    <property type="evidence" value="ECO:0007669"/>
    <property type="project" value="UniProtKB-KW"/>
</dbReference>
<dbReference type="InterPro" id="IPR003593">
    <property type="entry name" value="AAA+_ATPase"/>
</dbReference>
<feature type="transmembrane region" description="Helical" evidence="8">
    <location>
        <begin position="230"/>
        <end position="250"/>
    </location>
</feature>
<keyword evidence="12" id="KW-1185">Reference proteome</keyword>
<dbReference type="InterPro" id="IPR011527">
    <property type="entry name" value="ABC1_TM_dom"/>
</dbReference>
<dbReference type="PROSITE" id="PS50893">
    <property type="entry name" value="ABC_TRANSPORTER_2"/>
    <property type="match status" value="1"/>
</dbReference>
<keyword evidence="5 11" id="KW-0067">ATP-binding</keyword>
<evidence type="ECO:0000259" key="9">
    <source>
        <dbReference type="PROSITE" id="PS50893"/>
    </source>
</evidence>
<evidence type="ECO:0000256" key="1">
    <source>
        <dbReference type="ARBA" id="ARBA00004651"/>
    </source>
</evidence>
<feature type="domain" description="ABC transporter" evidence="9">
    <location>
        <begin position="506"/>
        <end position="737"/>
    </location>
</feature>
<keyword evidence="3 8" id="KW-0812">Transmembrane</keyword>
<comment type="similarity">
    <text evidence="2">Belongs to the ABC transporter superfamily.</text>
</comment>
<feature type="transmembrane region" description="Helical" evidence="8">
    <location>
        <begin position="415"/>
        <end position="435"/>
    </location>
</feature>